<evidence type="ECO:0000313" key="10">
    <source>
        <dbReference type="EMBL" id="GKX55494.1"/>
    </source>
</evidence>
<dbReference type="FunFam" id="3.10.50.40:FF:000006">
    <property type="entry name" value="Peptidyl-prolyl cis-trans isomerase"/>
    <property type="match status" value="1"/>
</dbReference>
<dbReference type="InterPro" id="IPR046357">
    <property type="entry name" value="PPIase_dom_sf"/>
</dbReference>
<feature type="signal peptide" evidence="8">
    <location>
        <begin position="1"/>
        <end position="22"/>
    </location>
</feature>
<keyword evidence="5 6" id="KW-0413">Isomerase</keyword>
<name>A0AAV5N1D0_9GAMM</name>
<dbReference type="GO" id="GO:0003755">
    <property type="term" value="F:peptidyl-prolyl cis-trans isomerase activity"/>
    <property type="evidence" value="ECO:0007669"/>
    <property type="project" value="UniProtKB-UniRule"/>
</dbReference>
<keyword evidence="11" id="KW-1185">Reference proteome</keyword>
<dbReference type="PROSITE" id="PS50059">
    <property type="entry name" value="FKBP_PPIASE"/>
    <property type="match status" value="1"/>
</dbReference>
<dbReference type="InterPro" id="IPR000774">
    <property type="entry name" value="PPIase_FKBP_N"/>
</dbReference>
<proteinExistence type="inferred from homology"/>
<dbReference type="Pfam" id="PF01346">
    <property type="entry name" value="FKBP_N"/>
    <property type="match status" value="1"/>
</dbReference>
<evidence type="ECO:0000259" key="9">
    <source>
        <dbReference type="PROSITE" id="PS50059"/>
    </source>
</evidence>
<evidence type="ECO:0000256" key="6">
    <source>
        <dbReference type="PROSITE-ProRule" id="PRU00277"/>
    </source>
</evidence>
<dbReference type="SUPFAM" id="SSF54534">
    <property type="entry name" value="FKBP-like"/>
    <property type="match status" value="1"/>
</dbReference>
<evidence type="ECO:0000256" key="4">
    <source>
        <dbReference type="ARBA" id="ARBA00023110"/>
    </source>
</evidence>
<dbReference type="NCBIfam" id="NF008150">
    <property type="entry name" value="PRK10902.1"/>
    <property type="match status" value="1"/>
</dbReference>
<comment type="caution">
    <text evidence="10">The sequence shown here is derived from an EMBL/GenBank/DDBJ whole genome shotgun (WGS) entry which is preliminary data.</text>
</comment>
<dbReference type="PANTHER" id="PTHR43811">
    <property type="entry name" value="FKBP-TYPE PEPTIDYL-PROLYL CIS-TRANS ISOMERASE FKPA"/>
    <property type="match status" value="1"/>
</dbReference>
<dbReference type="RefSeq" id="WP_027273475.1">
    <property type="nucleotide sequence ID" value="NZ_BRLH01000003.1"/>
</dbReference>
<dbReference type="Gene3D" id="3.10.50.40">
    <property type="match status" value="1"/>
</dbReference>
<gene>
    <name evidence="10" type="primary">fkpA</name>
    <name evidence="10" type="ORF">SOASR030_16060</name>
</gene>
<feature type="domain" description="PPIase FKBP-type" evidence="9">
    <location>
        <begin position="164"/>
        <end position="249"/>
    </location>
</feature>
<reference evidence="10" key="1">
    <citation type="submission" date="2022-06" db="EMBL/GenBank/DDBJ databases">
        <title>Draft genome sequences of Leminorella grimontii str. JCM5902.</title>
        <authorList>
            <person name="Wakabayashi Y."/>
            <person name="Kojima K."/>
        </authorList>
    </citation>
    <scope>NUCLEOTIDE SEQUENCE</scope>
    <source>
        <strain evidence="10">JCM 5902</strain>
    </source>
</reference>
<keyword evidence="4 6" id="KW-0697">Rotamase</keyword>
<dbReference type="Gene3D" id="1.10.287.460">
    <property type="entry name" value="Peptidyl-prolyl cis-trans isomerase, FKBP-type, N-terminal domain"/>
    <property type="match status" value="1"/>
</dbReference>
<evidence type="ECO:0000256" key="7">
    <source>
        <dbReference type="RuleBase" id="RU003915"/>
    </source>
</evidence>
<organism evidence="10 11">
    <name type="scientific">Leminorella grimontii</name>
    <dbReference type="NCBI Taxonomy" id="82981"/>
    <lineage>
        <taxon>Bacteria</taxon>
        <taxon>Pseudomonadati</taxon>
        <taxon>Pseudomonadota</taxon>
        <taxon>Gammaproteobacteria</taxon>
        <taxon>Enterobacterales</taxon>
        <taxon>Budviciaceae</taxon>
        <taxon>Leminorella</taxon>
    </lineage>
</organism>
<evidence type="ECO:0000256" key="5">
    <source>
        <dbReference type="ARBA" id="ARBA00023235"/>
    </source>
</evidence>
<dbReference type="GO" id="GO:0006457">
    <property type="term" value="P:protein folding"/>
    <property type="evidence" value="ECO:0007669"/>
    <property type="project" value="InterPro"/>
</dbReference>
<protein>
    <recommendedName>
        <fullName evidence="7">Peptidyl-prolyl cis-trans isomerase</fullName>
        <ecNumber evidence="7">5.2.1.8</ecNumber>
    </recommendedName>
</protein>
<evidence type="ECO:0000256" key="1">
    <source>
        <dbReference type="ARBA" id="ARBA00000971"/>
    </source>
</evidence>
<sequence>MKSLFKVTLLTASMALAAGAMANEAPAKPAAPAAAASTAKFESEDSKAAYALGASLGSYMASSLKDQDKLGVELDRAQIQLGFKDAFDGKSKLSESDIEQVLQAFEGRVKEKAHAKMKAEAKANEDKGAVYRDKYAKEAGVKKTQSGLLYKVEKAGSGEALKDSDTVVVNYKGTLTDGTEFDNSYTRGQPATFQLGNVIPGWTEGLKYIKKGGKMTMVIPPALAYGENMVPGIPVNSTLVFEVELLDVNPVAAEPAAGADKAAK</sequence>
<dbReference type="AlphaFoldDB" id="A0AAV5N1D0"/>
<evidence type="ECO:0000256" key="2">
    <source>
        <dbReference type="ARBA" id="ARBA00002388"/>
    </source>
</evidence>
<evidence type="ECO:0000313" key="11">
    <source>
        <dbReference type="Proteomes" id="UP001058124"/>
    </source>
</evidence>
<dbReference type="Pfam" id="PF00254">
    <property type="entry name" value="FKBP_C"/>
    <property type="match status" value="1"/>
</dbReference>
<comment type="function">
    <text evidence="2">PPIases accelerate the folding of proteins. It catalyzes the cis-trans isomerization of proline imidic peptide bonds in oligopeptides.</text>
</comment>
<dbReference type="EC" id="5.2.1.8" evidence="7"/>
<dbReference type="PANTHER" id="PTHR43811:SF19">
    <property type="entry name" value="39 KDA FK506-BINDING NUCLEAR PROTEIN"/>
    <property type="match status" value="1"/>
</dbReference>
<evidence type="ECO:0000256" key="3">
    <source>
        <dbReference type="ARBA" id="ARBA00006577"/>
    </source>
</evidence>
<comment type="catalytic activity">
    <reaction evidence="1 6 7">
        <text>[protein]-peptidylproline (omega=180) = [protein]-peptidylproline (omega=0)</text>
        <dbReference type="Rhea" id="RHEA:16237"/>
        <dbReference type="Rhea" id="RHEA-COMP:10747"/>
        <dbReference type="Rhea" id="RHEA-COMP:10748"/>
        <dbReference type="ChEBI" id="CHEBI:83833"/>
        <dbReference type="ChEBI" id="CHEBI:83834"/>
        <dbReference type="EC" id="5.2.1.8"/>
    </reaction>
</comment>
<comment type="similarity">
    <text evidence="3 7">Belongs to the FKBP-type PPIase family.</text>
</comment>
<keyword evidence="8" id="KW-0732">Signal</keyword>
<dbReference type="InterPro" id="IPR036944">
    <property type="entry name" value="PPIase_FKBP_N_sf"/>
</dbReference>
<dbReference type="Proteomes" id="UP001058124">
    <property type="component" value="Unassembled WGS sequence"/>
</dbReference>
<dbReference type="InterPro" id="IPR001179">
    <property type="entry name" value="PPIase_FKBP_dom"/>
</dbReference>
<dbReference type="EMBL" id="BRLH01000003">
    <property type="protein sequence ID" value="GKX55494.1"/>
    <property type="molecule type" value="Genomic_DNA"/>
</dbReference>
<accession>A0AAV5N1D0</accession>
<feature type="chain" id="PRO_5043708514" description="Peptidyl-prolyl cis-trans isomerase" evidence="8">
    <location>
        <begin position="23"/>
        <end position="264"/>
    </location>
</feature>
<evidence type="ECO:0000256" key="8">
    <source>
        <dbReference type="SAM" id="SignalP"/>
    </source>
</evidence>